<evidence type="ECO:0000313" key="1">
    <source>
        <dbReference type="EMBL" id="KAH9695991.1"/>
    </source>
</evidence>
<dbReference type="EMBL" id="CM039177">
    <property type="protein sequence ID" value="KAH9695991.1"/>
    <property type="molecule type" value="Genomic_DNA"/>
</dbReference>
<proteinExistence type="predicted"/>
<reference evidence="2" key="1">
    <citation type="journal article" date="2023" name="Hortic. Res.">
        <title>A chromosome-level phased genome enabling allele-level studies in sweet orange: a case study on citrus Huanglongbing tolerance.</title>
        <authorList>
            <person name="Wu B."/>
            <person name="Yu Q."/>
            <person name="Deng Z."/>
            <person name="Duan Y."/>
            <person name="Luo F."/>
            <person name="Gmitter F. Jr."/>
        </authorList>
    </citation>
    <scope>NUCLEOTIDE SEQUENCE [LARGE SCALE GENOMIC DNA]</scope>
    <source>
        <strain evidence="2">cv. Valencia</strain>
    </source>
</reference>
<protein>
    <submittedName>
        <fullName evidence="1">Ribonuclease H protein</fullName>
    </submittedName>
</protein>
<accession>A0ACB8IHW1</accession>
<organism evidence="1 2">
    <name type="scientific">Citrus sinensis</name>
    <name type="common">Sweet orange</name>
    <name type="synonym">Citrus aurantium var. sinensis</name>
    <dbReference type="NCBI Taxonomy" id="2711"/>
    <lineage>
        <taxon>Eukaryota</taxon>
        <taxon>Viridiplantae</taxon>
        <taxon>Streptophyta</taxon>
        <taxon>Embryophyta</taxon>
        <taxon>Tracheophyta</taxon>
        <taxon>Spermatophyta</taxon>
        <taxon>Magnoliopsida</taxon>
        <taxon>eudicotyledons</taxon>
        <taxon>Gunneridae</taxon>
        <taxon>Pentapetalae</taxon>
        <taxon>rosids</taxon>
        <taxon>malvids</taxon>
        <taxon>Sapindales</taxon>
        <taxon>Rutaceae</taxon>
        <taxon>Aurantioideae</taxon>
        <taxon>Citrus</taxon>
    </lineage>
</organism>
<gene>
    <name evidence="1" type="ORF">KPL71_022998</name>
</gene>
<name>A0ACB8IHW1_CITSI</name>
<keyword evidence="2" id="KW-1185">Reference proteome</keyword>
<sequence length="964" mass="110974">MPMTKMTRMMRALRVKVREVTQNLMIAELLWKMRTTWNQNEVRFERWVASPGFRRAFITMNKIYNPDIVAILEPKISGVKADNFIKRSGFELSHRVEAEGFAGDIWILWKEEFRMEFVFNHKQYIHFKVTDFSGNWSNLDLVANSVTGPWLLGGDFNSILHRMNVVRPFPFLIAWLTDQSFQPLVAKEWCNSKGYIQAAHDFVDKKNNNEKKEKPCGCNPKQRGIDEYSLADLSRTVLNEEIKATVFGINPLKAPEIDGLHALFYQSQWDVLNKTLIVLIPKTNNPTNLRMFRPISLCPVMYKIVTKILANRLKGILPELIRPTQTSFVPGRQITENIVMAQEIIHTMRNKRGKIGHMAIKFIRITMECITTARVQILWEGEITKKFTPSKGIRQGDPLSPYIFVLCIERLSHAINLAVRNGSWCPIRLSRNGVPLTHLFFADDLLLLAEASCNQAHVINNVLNIFCSCSGELISKQKTRVYFSKNVIADKARKISDSLGFAATDNLGKYLGMHLLHNRVTKATYQEIVDNVDKKLSGWNAMHLSLVGRITLAQSVIQAIPIFAMQTTRIPHGILDKIDRISRRFIWGSKNGSRKLSLINWKMICSPKVEGGLGFKNLTNMNNALLMKIGWNVLTSGHSHWIRVLRSKYGLDSDFIPSKLENKRSSYLWKGISRIWEYVLQGTRWSIGKGNKVNFWHQSWVSEELLIVNHTITQLPDELKNKCVADFVDIEGNWNWSMFGHFLPNQILLQIATIKPPSDDNNEDQPFWAHSIMIPQRIRIFLWLVMHGRIKTKEELFKRHIQISMVCEYCGHEKEDVIHALRDCVVAKRIWNHLVPDMLQQSFFSLGLRDWLCFNLGKASINKVVDEWACLFGVSVWKIWFWRNQFIFTHNAPRCTQMVTKIRSWVHDIHIARAGLNVVRTSKIIKEIGRQAPSESFFKLNIDGSRLKNGLASAGGLVRDCSGK</sequence>
<dbReference type="Proteomes" id="UP000829398">
    <property type="component" value="Chromosome 8"/>
</dbReference>
<evidence type="ECO:0000313" key="2">
    <source>
        <dbReference type="Proteomes" id="UP000829398"/>
    </source>
</evidence>
<comment type="caution">
    <text evidence="1">The sequence shown here is derived from an EMBL/GenBank/DDBJ whole genome shotgun (WGS) entry which is preliminary data.</text>
</comment>